<dbReference type="HOGENOM" id="CLU_2073338_0_0_1"/>
<dbReference type="EMBL" id="KL142425">
    <property type="protein sequence ID" value="KDR66242.1"/>
    <property type="molecule type" value="Genomic_DNA"/>
</dbReference>
<keyword evidence="1" id="KW-0732">Signal</keyword>
<protein>
    <submittedName>
        <fullName evidence="2">Uncharacterized protein</fullName>
    </submittedName>
</protein>
<feature type="signal peptide" evidence="1">
    <location>
        <begin position="1"/>
        <end position="18"/>
    </location>
</feature>
<evidence type="ECO:0000313" key="2">
    <source>
        <dbReference type="EMBL" id="KDR66242.1"/>
    </source>
</evidence>
<gene>
    <name evidence="2" type="ORF">GALMADRAFT_217119</name>
</gene>
<organism evidence="2 3">
    <name type="scientific">Galerina marginata (strain CBS 339.88)</name>
    <dbReference type="NCBI Taxonomy" id="685588"/>
    <lineage>
        <taxon>Eukaryota</taxon>
        <taxon>Fungi</taxon>
        <taxon>Dikarya</taxon>
        <taxon>Basidiomycota</taxon>
        <taxon>Agaricomycotina</taxon>
        <taxon>Agaricomycetes</taxon>
        <taxon>Agaricomycetidae</taxon>
        <taxon>Agaricales</taxon>
        <taxon>Agaricineae</taxon>
        <taxon>Strophariaceae</taxon>
        <taxon>Galerina</taxon>
    </lineage>
</organism>
<evidence type="ECO:0000313" key="3">
    <source>
        <dbReference type="Proteomes" id="UP000027222"/>
    </source>
</evidence>
<proteinExistence type="predicted"/>
<dbReference type="Proteomes" id="UP000027222">
    <property type="component" value="Unassembled WGS sequence"/>
</dbReference>
<reference evidence="3" key="1">
    <citation type="journal article" date="2014" name="Proc. Natl. Acad. Sci. U.S.A.">
        <title>Extensive sampling of basidiomycete genomes demonstrates inadequacy of the white-rot/brown-rot paradigm for wood decay fungi.</title>
        <authorList>
            <person name="Riley R."/>
            <person name="Salamov A.A."/>
            <person name="Brown D.W."/>
            <person name="Nagy L.G."/>
            <person name="Floudas D."/>
            <person name="Held B.W."/>
            <person name="Levasseur A."/>
            <person name="Lombard V."/>
            <person name="Morin E."/>
            <person name="Otillar R."/>
            <person name="Lindquist E.A."/>
            <person name="Sun H."/>
            <person name="LaButti K.M."/>
            <person name="Schmutz J."/>
            <person name="Jabbour D."/>
            <person name="Luo H."/>
            <person name="Baker S.E."/>
            <person name="Pisabarro A.G."/>
            <person name="Walton J.D."/>
            <person name="Blanchette R.A."/>
            <person name="Henrissat B."/>
            <person name="Martin F."/>
            <person name="Cullen D."/>
            <person name="Hibbett D.S."/>
            <person name="Grigoriev I.V."/>
        </authorList>
    </citation>
    <scope>NUCLEOTIDE SEQUENCE [LARGE SCALE GENOMIC DNA]</scope>
    <source>
        <strain evidence="3">CBS 339.88</strain>
    </source>
</reference>
<evidence type="ECO:0000256" key="1">
    <source>
        <dbReference type="SAM" id="SignalP"/>
    </source>
</evidence>
<feature type="chain" id="PRO_5001648314" evidence="1">
    <location>
        <begin position="19"/>
        <end position="118"/>
    </location>
</feature>
<accession>A0A067S8I8</accession>
<sequence length="118" mass="12958">MSFMVASMSVAVWRTVNASVEENAPVDSAVALSRAENAVDESESKVCQKEGKGNIAGKDSGDSCNRLCGEGERKQRRIAWKHLACELSYSGAVKYEQHSTAIITSKSHIRQRVREKIT</sequence>
<dbReference type="AlphaFoldDB" id="A0A067S8I8"/>
<keyword evidence="3" id="KW-1185">Reference proteome</keyword>
<name>A0A067S8I8_GALM3</name>